<dbReference type="InParanoid" id="J0WNV1"/>
<dbReference type="Pfam" id="PF16770">
    <property type="entry name" value="RTT107_BRCT_5"/>
    <property type="match status" value="1"/>
</dbReference>
<dbReference type="SMART" id="SM00292">
    <property type="entry name" value="BRCT"/>
    <property type="match status" value="6"/>
</dbReference>
<dbReference type="PANTHER" id="PTHR47667">
    <property type="entry name" value="REGULATOR OF TY1 TRANSPOSITION PROTEIN 107"/>
    <property type="match status" value="1"/>
</dbReference>
<accession>J0WNV1</accession>
<evidence type="ECO:0000313" key="3">
    <source>
        <dbReference type="EMBL" id="EJD34062.1"/>
    </source>
</evidence>
<evidence type="ECO:0000313" key="4">
    <source>
        <dbReference type="Proteomes" id="UP000006514"/>
    </source>
</evidence>
<dbReference type="SUPFAM" id="SSF52113">
    <property type="entry name" value="BRCT domain"/>
    <property type="match status" value="4"/>
</dbReference>
<dbReference type="GO" id="GO:0005634">
    <property type="term" value="C:nucleus"/>
    <property type="evidence" value="ECO:0007669"/>
    <property type="project" value="TreeGrafter"/>
</dbReference>
<dbReference type="CDD" id="cd18432">
    <property type="entry name" value="BRCT_PAXIP1_rpt6_like"/>
    <property type="match status" value="1"/>
</dbReference>
<name>J0WNV1_AURST</name>
<organism evidence="3 4">
    <name type="scientific">Auricularia subglabra (strain TFB-10046 / SS5)</name>
    <name type="common">White-rot fungus</name>
    <name type="synonym">Auricularia delicata (strain TFB10046)</name>
    <dbReference type="NCBI Taxonomy" id="717982"/>
    <lineage>
        <taxon>Eukaryota</taxon>
        <taxon>Fungi</taxon>
        <taxon>Dikarya</taxon>
        <taxon>Basidiomycota</taxon>
        <taxon>Agaricomycotina</taxon>
        <taxon>Agaricomycetes</taxon>
        <taxon>Auriculariales</taxon>
        <taxon>Auriculariaceae</taxon>
        <taxon>Auricularia</taxon>
    </lineage>
</organism>
<dbReference type="KEGG" id="adl:AURDEDRAFT_176888"/>
<evidence type="ECO:0000256" key="1">
    <source>
        <dbReference type="SAM" id="MobiDB-lite"/>
    </source>
</evidence>
<dbReference type="OrthoDB" id="342264at2759"/>
<protein>
    <submittedName>
        <fullName evidence="3">BRCT domain-containing protein</fullName>
    </submittedName>
</protein>
<keyword evidence="4" id="KW-1185">Reference proteome</keyword>
<feature type="domain" description="BRCT" evidence="2">
    <location>
        <begin position="558"/>
        <end position="621"/>
    </location>
</feature>
<dbReference type="Pfam" id="PF12738">
    <property type="entry name" value="PTCB-BRCT"/>
    <property type="match status" value="2"/>
</dbReference>
<feature type="domain" description="BRCT" evidence="2">
    <location>
        <begin position="102"/>
        <end position="194"/>
    </location>
</feature>
<dbReference type="Pfam" id="PF16589">
    <property type="entry name" value="BRCT_2"/>
    <property type="match status" value="2"/>
</dbReference>
<dbReference type="InterPro" id="IPR001357">
    <property type="entry name" value="BRCT_dom"/>
</dbReference>
<dbReference type="eggNOG" id="KOG2043">
    <property type="taxonomic scope" value="Eukaryota"/>
</dbReference>
<dbReference type="GO" id="GO:0006302">
    <property type="term" value="P:double-strand break repair"/>
    <property type="evidence" value="ECO:0007669"/>
    <property type="project" value="TreeGrafter"/>
</dbReference>
<dbReference type="InterPro" id="IPR036420">
    <property type="entry name" value="BRCT_dom_sf"/>
</dbReference>
<sequence>MATHDSSSFQSAQICQGQLFVGVSFHVASSVALDVCAGLCRVLQANGGESVAIEQATHVISDTIAFDNWRDAGRNVHIVTPSWVDRSMRAGALQGPQFFSPDPRSLFSGIIACSGDLPNRDEDAARQAITSLGGQWREALTDDVTHLFCLTSNSDQYKKATTEHMHDEIRILLPHWLDDSLTTRRRISYEQYSFPDPPFLSIGANLAHVMRGSTLAGMCTWKTILFSTASLDYPAERDFEAATNVWHGLRIFLSPSVVISVEQRHAVEAMLRHGGAEIVTTNQPGGSDMVAIDTCDILVTRYRDDALFAHALQRGKVIGTLQWLFHVDQSAKYSSPTDQLLHFPTPSWPIKGFSEQSISITNYSGASRDYMKKLIMVAGANFTTTLTRGNTCLIASSTQGMKVEKARTWGIVIVNHLWLEDCLLHWKFLTPANSKYIWFPQNGDITANLGECAIGRYTVEMWKEEQAQGENHSSESTGSIPAIATAASIQEVHESQHEPHGEEIEELESEEVDYDGPERAPVGVKPEILHKPLPAGTAPTRKVFYYATQVDISNAQAKMLVQLGAKPARKPEQVTHLIADQVLRTKKFLTSINYAPAIVNSQWVKDSLEKQCLLPEEGYLLKHAESAEKYGVHIGKAVQLAQEHKASLLRGYTFYVTPSAVADHNLVRAVVNAAGGKMKAGVPNLRHAQEENSFIISHKNDQSMWENLARQGITVYTSDFLLNGVLRQMLPLNDRLYQLTEA</sequence>
<dbReference type="Proteomes" id="UP000006514">
    <property type="component" value="Unassembled WGS sequence"/>
</dbReference>
<dbReference type="EMBL" id="JH688014">
    <property type="protein sequence ID" value="EJD34062.1"/>
    <property type="molecule type" value="Genomic_DNA"/>
</dbReference>
<gene>
    <name evidence="3" type="ORF">AURDEDRAFT_176888</name>
</gene>
<dbReference type="PANTHER" id="PTHR47667:SF1">
    <property type="entry name" value="REGULATOR OF TY1 TRANSPOSITION PROTEIN 107"/>
    <property type="match status" value="1"/>
</dbReference>
<dbReference type="AlphaFoldDB" id="J0WNV1"/>
<dbReference type="FunCoup" id="J0WNV1">
    <property type="interactions" value="35"/>
</dbReference>
<dbReference type="GO" id="GO:0035361">
    <property type="term" value="C:Cul8-RING ubiquitin ligase complex"/>
    <property type="evidence" value="ECO:0007669"/>
    <property type="project" value="TreeGrafter"/>
</dbReference>
<dbReference type="InterPro" id="IPR053036">
    <property type="entry name" value="CellCycle_DNARepair_Reg"/>
</dbReference>
<dbReference type="OMA" id="AVKITHY"/>
<dbReference type="PROSITE" id="PS50172">
    <property type="entry name" value="BRCT"/>
    <property type="match status" value="4"/>
</dbReference>
<dbReference type="Gene3D" id="3.40.50.10190">
    <property type="entry name" value="BRCT domain"/>
    <property type="match status" value="5"/>
</dbReference>
<feature type="domain" description="BRCT" evidence="2">
    <location>
        <begin position="353"/>
        <end position="423"/>
    </location>
</feature>
<feature type="compositionally biased region" description="Acidic residues" evidence="1">
    <location>
        <begin position="503"/>
        <end position="515"/>
    </location>
</feature>
<dbReference type="GO" id="GO:1990683">
    <property type="term" value="P:DNA double-strand break attachment to nuclear envelope"/>
    <property type="evidence" value="ECO:0007669"/>
    <property type="project" value="TreeGrafter"/>
</dbReference>
<evidence type="ECO:0000259" key="2">
    <source>
        <dbReference type="PROSITE" id="PS50172"/>
    </source>
</evidence>
<feature type="domain" description="BRCT" evidence="2">
    <location>
        <begin position="15"/>
        <end position="101"/>
    </location>
</feature>
<feature type="region of interest" description="Disordered" evidence="1">
    <location>
        <begin position="496"/>
        <end position="515"/>
    </location>
</feature>
<proteinExistence type="predicted"/>
<reference evidence="4" key="1">
    <citation type="journal article" date="2012" name="Science">
        <title>The Paleozoic origin of enzymatic lignin decomposition reconstructed from 31 fungal genomes.</title>
        <authorList>
            <person name="Floudas D."/>
            <person name="Binder M."/>
            <person name="Riley R."/>
            <person name="Barry K."/>
            <person name="Blanchette R.A."/>
            <person name="Henrissat B."/>
            <person name="Martinez A.T."/>
            <person name="Otillar R."/>
            <person name="Spatafora J.W."/>
            <person name="Yadav J.S."/>
            <person name="Aerts A."/>
            <person name="Benoit I."/>
            <person name="Boyd A."/>
            <person name="Carlson A."/>
            <person name="Copeland A."/>
            <person name="Coutinho P.M."/>
            <person name="de Vries R.P."/>
            <person name="Ferreira P."/>
            <person name="Findley K."/>
            <person name="Foster B."/>
            <person name="Gaskell J."/>
            <person name="Glotzer D."/>
            <person name="Gorecki P."/>
            <person name="Heitman J."/>
            <person name="Hesse C."/>
            <person name="Hori C."/>
            <person name="Igarashi K."/>
            <person name="Jurgens J.A."/>
            <person name="Kallen N."/>
            <person name="Kersten P."/>
            <person name="Kohler A."/>
            <person name="Kuees U."/>
            <person name="Kumar T.K.A."/>
            <person name="Kuo A."/>
            <person name="LaButti K."/>
            <person name="Larrondo L.F."/>
            <person name="Lindquist E."/>
            <person name="Ling A."/>
            <person name="Lombard V."/>
            <person name="Lucas S."/>
            <person name="Lundell T."/>
            <person name="Martin R."/>
            <person name="McLaughlin D.J."/>
            <person name="Morgenstern I."/>
            <person name="Morin E."/>
            <person name="Murat C."/>
            <person name="Nagy L.G."/>
            <person name="Nolan M."/>
            <person name="Ohm R.A."/>
            <person name="Patyshakuliyeva A."/>
            <person name="Rokas A."/>
            <person name="Ruiz-Duenas F.J."/>
            <person name="Sabat G."/>
            <person name="Salamov A."/>
            <person name="Samejima M."/>
            <person name="Schmutz J."/>
            <person name="Slot J.C."/>
            <person name="St John F."/>
            <person name="Stenlid J."/>
            <person name="Sun H."/>
            <person name="Sun S."/>
            <person name="Syed K."/>
            <person name="Tsang A."/>
            <person name="Wiebenga A."/>
            <person name="Young D."/>
            <person name="Pisabarro A."/>
            <person name="Eastwood D.C."/>
            <person name="Martin F."/>
            <person name="Cullen D."/>
            <person name="Grigoriev I.V."/>
            <person name="Hibbett D.S."/>
        </authorList>
    </citation>
    <scope>NUCLEOTIDE SEQUENCE [LARGE SCALE GENOMIC DNA]</scope>
    <source>
        <strain evidence="4">TFB10046</strain>
    </source>
</reference>